<dbReference type="InterPro" id="IPR036259">
    <property type="entry name" value="MFS_trans_sf"/>
</dbReference>
<dbReference type="Gene3D" id="1.20.1250.20">
    <property type="entry name" value="MFS general substrate transporter like domains"/>
    <property type="match status" value="2"/>
</dbReference>
<evidence type="ECO:0000256" key="1">
    <source>
        <dbReference type="ARBA" id="ARBA00004141"/>
    </source>
</evidence>
<dbReference type="InterPro" id="IPR011701">
    <property type="entry name" value="MFS"/>
</dbReference>
<evidence type="ECO:0000313" key="7">
    <source>
        <dbReference type="Proteomes" id="UP000757232"/>
    </source>
</evidence>
<feature type="transmembrane region" description="Helical" evidence="5">
    <location>
        <begin position="264"/>
        <end position="284"/>
    </location>
</feature>
<evidence type="ECO:0000256" key="2">
    <source>
        <dbReference type="ARBA" id="ARBA00022692"/>
    </source>
</evidence>
<dbReference type="GO" id="GO:0022857">
    <property type="term" value="F:transmembrane transporter activity"/>
    <property type="evidence" value="ECO:0007669"/>
    <property type="project" value="InterPro"/>
</dbReference>
<dbReference type="SUPFAM" id="SSF103473">
    <property type="entry name" value="MFS general substrate transporter"/>
    <property type="match status" value="2"/>
</dbReference>
<evidence type="ECO:0000256" key="4">
    <source>
        <dbReference type="ARBA" id="ARBA00023136"/>
    </source>
</evidence>
<proteinExistence type="predicted"/>
<sequence>MQRCLVITTDASSSQTLTLVRILYNFARSELQVDSYLLQIDITDRTSPVSEFSRRTHSRLRSLDEPQFLDERTHGEVIREIDAHAGVVQVEATEKVYTPTSMWILFVSLGMASYVYALDSSTTSNYLSFAASAFGEHSLISTVGVAQSVFVAVGKPVIAKVADVTSRAYAYSGVLVFYVIGYIVIAGSTGIGTFFAGIIFYAIGLQLLTQIVIADLTTLKWRALVSSLTSLPFIINGFIGPNIANAVLERANWRVGSFDLTKDGMFAVIVPATLLPLILTLFWAERKAKRLGMVEEVLAAEGVTREALVSEPRGSFIDRVHHYAEQLDLVGLILLGGAVGLILLPLSLAKNGKYTPSIISLLIVGCVLLCLFAVWDLRHASRPVIAPRFLRNRTVVISSLIGCFDFLSYFLTFVYLYSFVLVVKPWTQLEATYFLQVQTIALTVCGFCAGVIMFRVRRCKLILISGLCIRLLGCGLMIHSRGAKGSTVEIVMTQVLQGLGGGFAAVANQVAGQASVPHVDLAIVTAVLLLMTEIGGGIGNAMAGAMWRSTMPRNLEKELPQLSEAERKALFGSITDVLRYPRGDPIREGVIAAYDETMKSMVIIATILSVVPIILSLGMPNWYLGETQNAVDDSAFDDELYDHDSSRDSLLSS</sequence>
<feature type="transmembrane region" description="Helical" evidence="5">
    <location>
        <begin position="169"/>
        <end position="188"/>
    </location>
</feature>
<dbReference type="PANTHER" id="PTHR23501:SF87">
    <property type="entry name" value="SIDEROPHORE IRON TRANSPORTER 2"/>
    <property type="match status" value="1"/>
</dbReference>
<feature type="transmembrane region" description="Helical" evidence="5">
    <location>
        <begin position="461"/>
        <end position="479"/>
    </location>
</feature>
<dbReference type="OrthoDB" id="2241241at2759"/>
<reference evidence="6" key="1">
    <citation type="submission" date="2016-06" db="EMBL/GenBank/DDBJ databases">
        <title>Draft Genome sequence of the fungus Inonotus baumii.</title>
        <authorList>
            <person name="Zhu H."/>
            <person name="Lin W."/>
        </authorList>
    </citation>
    <scope>NUCLEOTIDE SEQUENCE</scope>
    <source>
        <strain evidence="6">821</strain>
    </source>
</reference>
<feature type="transmembrane region" description="Helical" evidence="5">
    <location>
        <begin position="194"/>
        <end position="216"/>
    </location>
</feature>
<dbReference type="GO" id="GO:0005886">
    <property type="term" value="C:plasma membrane"/>
    <property type="evidence" value="ECO:0007669"/>
    <property type="project" value="TreeGrafter"/>
</dbReference>
<keyword evidence="2 5" id="KW-0812">Transmembrane</keyword>
<protein>
    <submittedName>
        <fullName evidence="6">Drug:h+ antiporter</fullName>
    </submittedName>
</protein>
<feature type="transmembrane region" description="Helical" evidence="5">
    <location>
        <begin position="521"/>
        <end position="547"/>
    </location>
</feature>
<keyword evidence="7" id="KW-1185">Reference proteome</keyword>
<keyword evidence="3 5" id="KW-1133">Transmembrane helix</keyword>
<comment type="caution">
    <text evidence="6">The sequence shown here is derived from an EMBL/GenBank/DDBJ whole genome shotgun (WGS) entry which is preliminary data.</text>
</comment>
<name>A0A9Q5HSG4_SANBA</name>
<accession>A0A9Q5HSG4</accession>
<evidence type="ECO:0000313" key="6">
    <source>
        <dbReference type="EMBL" id="OCB85178.1"/>
    </source>
</evidence>
<feature type="transmembrane region" description="Helical" evidence="5">
    <location>
        <begin position="433"/>
        <end position="454"/>
    </location>
</feature>
<dbReference type="Pfam" id="PF07690">
    <property type="entry name" value="MFS_1"/>
    <property type="match status" value="1"/>
</dbReference>
<evidence type="ECO:0000256" key="5">
    <source>
        <dbReference type="SAM" id="Phobius"/>
    </source>
</evidence>
<keyword evidence="4 5" id="KW-0472">Membrane</keyword>
<dbReference type="Proteomes" id="UP000757232">
    <property type="component" value="Unassembled WGS sequence"/>
</dbReference>
<feature type="transmembrane region" description="Helical" evidence="5">
    <location>
        <begin position="102"/>
        <end position="118"/>
    </location>
</feature>
<evidence type="ECO:0000256" key="3">
    <source>
        <dbReference type="ARBA" id="ARBA00022989"/>
    </source>
</evidence>
<feature type="transmembrane region" description="Helical" evidence="5">
    <location>
        <begin position="395"/>
        <end position="421"/>
    </location>
</feature>
<feature type="transmembrane region" description="Helical" evidence="5">
    <location>
        <begin position="329"/>
        <end position="348"/>
    </location>
</feature>
<feature type="transmembrane region" description="Helical" evidence="5">
    <location>
        <begin position="223"/>
        <end position="244"/>
    </location>
</feature>
<gene>
    <name evidence="6" type="ORF">A7U60_g7804</name>
</gene>
<feature type="transmembrane region" description="Helical" evidence="5">
    <location>
        <begin position="138"/>
        <end position="157"/>
    </location>
</feature>
<feature type="transmembrane region" description="Helical" evidence="5">
    <location>
        <begin position="602"/>
        <end position="624"/>
    </location>
</feature>
<dbReference type="AlphaFoldDB" id="A0A9Q5HSG4"/>
<feature type="transmembrane region" description="Helical" evidence="5">
    <location>
        <begin position="354"/>
        <end position="375"/>
    </location>
</feature>
<comment type="subcellular location">
    <subcellularLocation>
        <location evidence="1">Membrane</location>
        <topology evidence="1">Multi-pass membrane protein</topology>
    </subcellularLocation>
</comment>
<dbReference type="EMBL" id="LNZH02000211">
    <property type="protein sequence ID" value="OCB85178.1"/>
    <property type="molecule type" value="Genomic_DNA"/>
</dbReference>
<dbReference type="PANTHER" id="PTHR23501">
    <property type="entry name" value="MAJOR FACILITATOR SUPERFAMILY"/>
    <property type="match status" value="1"/>
</dbReference>
<organism evidence="6 7">
    <name type="scientific">Sanghuangporus baumii</name>
    <name type="common">Phellinus baumii</name>
    <dbReference type="NCBI Taxonomy" id="108892"/>
    <lineage>
        <taxon>Eukaryota</taxon>
        <taxon>Fungi</taxon>
        <taxon>Dikarya</taxon>
        <taxon>Basidiomycota</taxon>
        <taxon>Agaricomycotina</taxon>
        <taxon>Agaricomycetes</taxon>
        <taxon>Hymenochaetales</taxon>
        <taxon>Hymenochaetaceae</taxon>
        <taxon>Sanghuangporus</taxon>
    </lineage>
</organism>